<dbReference type="EMBL" id="CAWUFR010001019">
    <property type="protein sequence ID" value="CAK6982432.1"/>
    <property type="molecule type" value="Genomic_DNA"/>
</dbReference>
<comment type="caution">
    <text evidence="2">The sequence shown here is derived from an EMBL/GenBank/DDBJ whole genome shotgun (WGS) entry which is preliminary data.</text>
</comment>
<sequence length="78" mass="7666">MNPTRRCSALLSQLCVSSLGGPTTRRPFTPAAVSAPAVARRCETGVRGGRGGANGTGAQLKPSGASTPGAAAALKKTS</sequence>
<dbReference type="AlphaFoldDB" id="A0AAV1QDE4"/>
<accession>A0AAV1QDE4</accession>
<organism evidence="2 3">
    <name type="scientific">Scomber scombrus</name>
    <name type="common">Atlantic mackerel</name>
    <name type="synonym">Scomber vernalis</name>
    <dbReference type="NCBI Taxonomy" id="13677"/>
    <lineage>
        <taxon>Eukaryota</taxon>
        <taxon>Metazoa</taxon>
        <taxon>Chordata</taxon>
        <taxon>Craniata</taxon>
        <taxon>Vertebrata</taxon>
        <taxon>Euteleostomi</taxon>
        <taxon>Actinopterygii</taxon>
        <taxon>Neopterygii</taxon>
        <taxon>Teleostei</taxon>
        <taxon>Neoteleostei</taxon>
        <taxon>Acanthomorphata</taxon>
        <taxon>Pelagiaria</taxon>
        <taxon>Scombriformes</taxon>
        <taxon>Scombridae</taxon>
        <taxon>Scomber</taxon>
    </lineage>
</organism>
<feature type="region of interest" description="Disordered" evidence="1">
    <location>
        <begin position="45"/>
        <end position="78"/>
    </location>
</feature>
<evidence type="ECO:0000313" key="2">
    <source>
        <dbReference type="EMBL" id="CAK6982432.1"/>
    </source>
</evidence>
<evidence type="ECO:0000313" key="3">
    <source>
        <dbReference type="Proteomes" id="UP001314229"/>
    </source>
</evidence>
<reference evidence="2 3" key="1">
    <citation type="submission" date="2024-01" db="EMBL/GenBank/DDBJ databases">
        <authorList>
            <person name="Alioto T."/>
            <person name="Alioto T."/>
            <person name="Gomez Garrido J."/>
        </authorList>
    </citation>
    <scope>NUCLEOTIDE SEQUENCE [LARGE SCALE GENOMIC DNA]</scope>
</reference>
<evidence type="ECO:0000256" key="1">
    <source>
        <dbReference type="SAM" id="MobiDB-lite"/>
    </source>
</evidence>
<gene>
    <name evidence="2" type="ORF">FSCOSCO3_A006772</name>
</gene>
<proteinExistence type="predicted"/>
<feature type="compositionally biased region" description="Gly residues" evidence="1">
    <location>
        <begin position="46"/>
        <end position="55"/>
    </location>
</feature>
<dbReference type="Proteomes" id="UP001314229">
    <property type="component" value="Unassembled WGS sequence"/>
</dbReference>
<feature type="compositionally biased region" description="Low complexity" evidence="1">
    <location>
        <begin position="56"/>
        <end position="78"/>
    </location>
</feature>
<protein>
    <submittedName>
        <fullName evidence="2">Nocturnin</fullName>
    </submittedName>
</protein>
<name>A0AAV1QDE4_SCOSC</name>
<keyword evidence="3" id="KW-1185">Reference proteome</keyword>